<dbReference type="InterPro" id="IPR051454">
    <property type="entry name" value="RNA/ubiquinone_mod_enzymes"/>
</dbReference>
<dbReference type="HAMAP" id="MF_02233">
    <property type="entry name" value="UbiV"/>
    <property type="match status" value="1"/>
</dbReference>
<protein>
    <recommendedName>
        <fullName evidence="1">Ubiquinone biosynthesis protein UbiV</fullName>
    </recommendedName>
</protein>
<dbReference type="GO" id="GO:0008233">
    <property type="term" value="F:peptidase activity"/>
    <property type="evidence" value="ECO:0007669"/>
    <property type="project" value="UniProtKB-KW"/>
</dbReference>
<keyword evidence="1" id="KW-0004">4Fe-4S</keyword>
<dbReference type="GO" id="GO:0006744">
    <property type="term" value="P:ubiquinone biosynthetic process"/>
    <property type="evidence" value="ECO:0007669"/>
    <property type="project" value="UniProtKB-UniRule"/>
</dbReference>
<dbReference type="NCBIfam" id="NF011991">
    <property type="entry name" value="PRK15447.1"/>
    <property type="match status" value="1"/>
</dbReference>
<keyword evidence="3" id="KW-1185">Reference proteome</keyword>
<dbReference type="RefSeq" id="WP_097070134.1">
    <property type="nucleotide sequence ID" value="NZ_OBMT01000006.1"/>
</dbReference>
<proteinExistence type="inferred from homology"/>
<evidence type="ECO:0000313" key="2">
    <source>
        <dbReference type="EMBL" id="SOC07771.1"/>
    </source>
</evidence>
<dbReference type="OrthoDB" id="8523349at2"/>
<keyword evidence="1" id="KW-0831">Ubiquinone biosynthesis</keyword>
<feature type="binding site" evidence="1">
    <location>
        <position position="174"/>
    </location>
    <ligand>
        <name>[4Fe-4S] cluster</name>
        <dbReference type="ChEBI" id="CHEBI:49883"/>
    </ligand>
</feature>
<dbReference type="Proteomes" id="UP000219111">
    <property type="component" value="Unassembled WGS sequence"/>
</dbReference>
<dbReference type="Pfam" id="PF01136">
    <property type="entry name" value="Peptidase_U32"/>
    <property type="match status" value="1"/>
</dbReference>
<feature type="binding site" evidence="1">
    <location>
        <position position="39"/>
    </location>
    <ligand>
        <name>[4Fe-4S] cluster</name>
        <dbReference type="ChEBI" id="CHEBI:49883"/>
    </ligand>
</feature>
<keyword evidence="1" id="KW-0408">Iron</keyword>
<sequence>MELTVGPNLFFWKAEDLRAFYKALEAAPVARVAVGEVVCSKRMPFWEAEIPNIVAGLRAAGKEVALSTLGLVTLGRERNKTHDLFDLGLPVEINDISALKHLPENTPFWVGPLVNVYNEGTLGYLARRGATRICLPPELPLASIATLAKAGKDAGVKVEVWGHGRLPLAISARCYHARLHDRAKDNCQFICGEDLDGREVDTLDGQAFLSVNGVQTLSAATGCAAYHTEALKDAGVDSLRLSPQTGDFVGLCAGYADRIAGNITAEALVAQLLPEAPGGRFADGFFAGPSGSDWSHPVPAGA</sequence>
<keyword evidence="2" id="KW-0645">Protease</keyword>
<accession>A0A285SIZ4</accession>
<dbReference type="PANTHER" id="PTHR30217">
    <property type="entry name" value="PEPTIDASE U32 FAMILY"/>
    <property type="match status" value="1"/>
</dbReference>
<dbReference type="InterPro" id="IPR043693">
    <property type="entry name" value="UbiV"/>
</dbReference>
<dbReference type="GO" id="GO:0006508">
    <property type="term" value="P:proteolysis"/>
    <property type="evidence" value="ECO:0007669"/>
    <property type="project" value="UniProtKB-KW"/>
</dbReference>
<dbReference type="PANTHER" id="PTHR30217:SF11">
    <property type="entry name" value="UBIQUINONE BIOSYNTHESIS PROTEIN UBIV"/>
    <property type="match status" value="1"/>
</dbReference>
<dbReference type="GO" id="GO:0051539">
    <property type="term" value="F:4 iron, 4 sulfur cluster binding"/>
    <property type="evidence" value="ECO:0007669"/>
    <property type="project" value="UniProtKB-UniRule"/>
</dbReference>
<keyword evidence="1" id="KW-0411">Iron-sulfur</keyword>
<feature type="binding site" evidence="1">
    <location>
        <position position="187"/>
    </location>
    <ligand>
        <name>[4Fe-4S] cluster</name>
        <dbReference type="ChEBI" id="CHEBI:49883"/>
    </ligand>
</feature>
<evidence type="ECO:0000256" key="1">
    <source>
        <dbReference type="HAMAP-Rule" id="MF_02233"/>
    </source>
</evidence>
<comment type="pathway">
    <text evidence="1">Cofactor biosynthesis; ubiquinone biosynthesis.</text>
</comment>
<name>A0A285SIZ4_9RHOB</name>
<feature type="binding site" evidence="1">
    <location>
        <position position="191"/>
    </location>
    <ligand>
        <name>[4Fe-4S] cluster</name>
        <dbReference type="ChEBI" id="CHEBI:49883"/>
    </ligand>
</feature>
<comment type="function">
    <text evidence="1">Required for O(2)-independent ubiquinone (coenzyme Q) biosynthesis. Together with UbiU, is essential for the C6-hydroxylation reaction in the oxygen-independent ubiquinone biosynthesis pathway.</text>
</comment>
<comment type="cofactor">
    <cofactor evidence="1">
        <name>[4Fe-4S] cluster</name>
        <dbReference type="ChEBI" id="CHEBI:49883"/>
    </cofactor>
</comment>
<dbReference type="GO" id="GO:0046872">
    <property type="term" value="F:metal ion binding"/>
    <property type="evidence" value="ECO:0007669"/>
    <property type="project" value="UniProtKB-KW"/>
</dbReference>
<dbReference type="UniPathway" id="UPA00232"/>
<gene>
    <name evidence="1" type="primary">ubiV</name>
    <name evidence="2" type="ORF">SAMN05877831_10658</name>
</gene>
<keyword evidence="1" id="KW-0479">Metal-binding</keyword>
<comment type="similarity">
    <text evidence="1">Belongs to the peptidase U32 family. UbiV subfamily.</text>
</comment>
<dbReference type="EMBL" id="OBMT01000006">
    <property type="protein sequence ID" value="SOC07771.1"/>
    <property type="molecule type" value="Genomic_DNA"/>
</dbReference>
<keyword evidence="2" id="KW-0378">Hydrolase</keyword>
<dbReference type="AlphaFoldDB" id="A0A285SIZ4"/>
<comment type="subunit">
    <text evidence="1">Forms a heterodimer with UbiU.</text>
</comment>
<dbReference type="InterPro" id="IPR001539">
    <property type="entry name" value="Peptidase_U32"/>
</dbReference>
<reference evidence="3" key="1">
    <citation type="submission" date="2017-08" db="EMBL/GenBank/DDBJ databases">
        <authorList>
            <person name="Varghese N."/>
            <person name="Submissions S."/>
        </authorList>
    </citation>
    <scope>NUCLEOTIDE SEQUENCE [LARGE SCALE GENOMIC DNA]</scope>
    <source>
        <strain evidence="3">JA276</strain>
    </source>
</reference>
<evidence type="ECO:0000313" key="3">
    <source>
        <dbReference type="Proteomes" id="UP000219111"/>
    </source>
</evidence>
<organism evidence="2 3">
    <name type="scientific">Rhodobacter maris</name>
    <dbReference type="NCBI Taxonomy" id="446682"/>
    <lineage>
        <taxon>Bacteria</taxon>
        <taxon>Pseudomonadati</taxon>
        <taxon>Pseudomonadota</taxon>
        <taxon>Alphaproteobacteria</taxon>
        <taxon>Rhodobacterales</taxon>
        <taxon>Rhodobacter group</taxon>
        <taxon>Rhodobacter</taxon>
    </lineage>
</organism>